<sequence>MGQFYRSLLCLLILFSISTTSMSWLWSSSSSSSSSTKASENAAISGVIDIPAAKFSIDGLNDDDKGIQRVKNARSKLVAGSESCWHEAYRGIFAACSEIAGDENEKRKRFAWDLSNCFQKDSGRPSFPSCRSGSPMKECLERLDDNAIHSYRGFFLETNSICHQLQSDIFRRQTERLVNDLKKSAETAEEKLETIQEKSENLLHDTKDIHNSLTSIDEQTQQVVQSTTKIGDQIADITKQSEAVFKQSEEISATQLELQKGQDVMKLKLEEGIVMLHESYHNLDNEIGSLRDETVQIEKEINRVGDSISSKMSILQSKADDIENVAGVSLERQKEVLKGQSEALNGLQLLAKFQSQALEESRGVLQQLANFGHEQQEELLRRQEKLQRAHDHLVENSKSMLANQESFEQRQAALFVALDKLFALHNALLLESRLIKAFFLYSVSMFVLYMFTSTKQTYPVRHRLYIGLCFTFLCEFAILRITSSGIEQQTWLINLVRSLFMILATGQILHAIFTYRDYEMLNYVMLTKLTEEVSYMRKNAESCWETESDVDWSKWVDTDIPDGIDNIVQDPDYMIGYQEEVGENSNEAASSFGSRYNLRSRRFR</sequence>
<dbReference type="AlphaFoldDB" id="A0A2P5DV00"/>
<evidence type="ECO:0000256" key="3">
    <source>
        <dbReference type="SAM" id="SignalP"/>
    </source>
</evidence>
<dbReference type="Gene3D" id="1.20.5.170">
    <property type="match status" value="1"/>
</dbReference>
<keyword evidence="1" id="KW-0175">Coiled coil</keyword>
<dbReference type="FunCoup" id="A0A2P5DV00">
    <property type="interactions" value="2"/>
</dbReference>
<dbReference type="PANTHER" id="PTHR33538:SF2">
    <property type="entry name" value="PROTEIN GAMETE EXPRESSED 1"/>
    <property type="match status" value="1"/>
</dbReference>
<keyword evidence="3" id="KW-0732">Signal</keyword>
<dbReference type="STRING" id="63057.A0A2P5DV00"/>
<dbReference type="EMBL" id="JXTC01000247">
    <property type="protein sequence ID" value="PON77116.1"/>
    <property type="molecule type" value="Genomic_DNA"/>
</dbReference>
<accession>A0A2P5DV00</accession>
<feature type="signal peptide" evidence="3">
    <location>
        <begin position="1"/>
        <end position="23"/>
    </location>
</feature>
<dbReference type="PANTHER" id="PTHR33538">
    <property type="entry name" value="PROTEIN GAMETE EXPRESSED 1"/>
    <property type="match status" value="1"/>
</dbReference>
<dbReference type="InterPro" id="IPR040346">
    <property type="entry name" value="GEX1/Brambleberry"/>
</dbReference>
<reference evidence="5" key="1">
    <citation type="submission" date="2016-06" db="EMBL/GenBank/DDBJ databases">
        <title>Parallel loss of symbiosis genes in relatives of nitrogen-fixing non-legume Parasponia.</title>
        <authorList>
            <person name="Van Velzen R."/>
            <person name="Holmer R."/>
            <person name="Bu F."/>
            <person name="Rutten L."/>
            <person name="Van Zeijl A."/>
            <person name="Liu W."/>
            <person name="Santuari L."/>
            <person name="Cao Q."/>
            <person name="Sharma T."/>
            <person name="Shen D."/>
            <person name="Roswanjaya Y."/>
            <person name="Wardhani T."/>
            <person name="Kalhor M.S."/>
            <person name="Jansen J."/>
            <person name="Van den Hoogen J."/>
            <person name="Gungor B."/>
            <person name="Hartog M."/>
            <person name="Hontelez J."/>
            <person name="Verver J."/>
            <person name="Yang W.-C."/>
            <person name="Schijlen E."/>
            <person name="Repin R."/>
            <person name="Schilthuizen M."/>
            <person name="Schranz E."/>
            <person name="Heidstra R."/>
            <person name="Miyata K."/>
            <person name="Fedorova E."/>
            <person name="Kohlen W."/>
            <person name="Bisseling T."/>
            <person name="Smit S."/>
            <person name="Geurts R."/>
        </authorList>
    </citation>
    <scope>NUCLEOTIDE SEQUENCE [LARGE SCALE GENOMIC DNA]</scope>
    <source>
        <strain evidence="5">cv. RG33-2</strain>
    </source>
</reference>
<evidence type="ECO:0000256" key="1">
    <source>
        <dbReference type="SAM" id="Coils"/>
    </source>
</evidence>
<dbReference type="OrthoDB" id="377549at2759"/>
<feature type="coiled-coil region" evidence="1">
    <location>
        <begin position="171"/>
        <end position="205"/>
    </location>
</feature>
<evidence type="ECO:0000256" key="2">
    <source>
        <dbReference type="SAM" id="Phobius"/>
    </source>
</evidence>
<protein>
    <submittedName>
        <fullName evidence="4">Protein GAMETE EXPRESSED</fullName>
    </submittedName>
</protein>
<organism evidence="4 5">
    <name type="scientific">Trema orientale</name>
    <name type="common">Charcoal tree</name>
    <name type="synonym">Celtis orientalis</name>
    <dbReference type="NCBI Taxonomy" id="63057"/>
    <lineage>
        <taxon>Eukaryota</taxon>
        <taxon>Viridiplantae</taxon>
        <taxon>Streptophyta</taxon>
        <taxon>Embryophyta</taxon>
        <taxon>Tracheophyta</taxon>
        <taxon>Spermatophyta</taxon>
        <taxon>Magnoliopsida</taxon>
        <taxon>eudicotyledons</taxon>
        <taxon>Gunneridae</taxon>
        <taxon>Pentapetalae</taxon>
        <taxon>rosids</taxon>
        <taxon>fabids</taxon>
        <taxon>Rosales</taxon>
        <taxon>Cannabaceae</taxon>
        <taxon>Trema</taxon>
    </lineage>
</organism>
<comment type="caution">
    <text evidence="4">The sequence shown here is derived from an EMBL/GenBank/DDBJ whole genome shotgun (WGS) entry which is preliminary data.</text>
</comment>
<feature type="transmembrane region" description="Helical" evidence="2">
    <location>
        <begin position="495"/>
        <end position="515"/>
    </location>
</feature>
<feature type="transmembrane region" description="Helical" evidence="2">
    <location>
        <begin position="464"/>
        <end position="483"/>
    </location>
</feature>
<keyword evidence="2" id="KW-0472">Membrane</keyword>
<name>A0A2P5DV00_TREOI</name>
<evidence type="ECO:0000313" key="5">
    <source>
        <dbReference type="Proteomes" id="UP000237000"/>
    </source>
</evidence>
<keyword evidence="2" id="KW-1133">Transmembrane helix</keyword>
<proteinExistence type="predicted"/>
<keyword evidence="2" id="KW-0812">Transmembrane</keyword>
<dbReference type="Proteomes" id="UP000237000">
    <property type="component" value="Unassembled WGS sequence"/>
</dbReference>
<keyword evidence="5" id="KW-1185">Reference proteome</keyword>
<dbReference type="InParanoid" id="A0A2P5DV00"/>
<feature type="chain" id="PRO_5015192015" evidence="3">
    <location>
        <begin position="24"/>
        <end position="604"/>
    </location>
</feature>
<gene>
    <name evidence="4" type="ORF">TorRG33x02_240880</name>
</gene>
<evidence type="ECO:0000313" key="4">
    <source>
        <dbReference type="EMBL" id="PON77116.1"/>
    </source>
</evidence>
<feature type="transmembrane region" description="Helical" evidence="2">
    <location>
        <begin position="434"/>
        <end position="452"/>
    </location>
</feature>